<dbReference type="AlphaFoldDB" id="A0A0J1BH14"/>
<evidence type="ECO:0000313" key="2">
    <source>
        <dbReference type="Proteomes" id="UP000036367"/>
    </source>
</evidence>
<proteinExistence type="predicted"/>
<dbReference type="PATRIC" id="fig|595434.4.peg.2358"/>
<gene>
    <name evidence="1" type="ORF">RISK_002472</name>
</gene>
<keyword evidence="2" id="KW-1185">Reference proteome</keyword>
<reference evidence="1" key="1">
    <citation type="submission" date="2015-05" db="EMBL/GenBank/DDBJ databases">
        <title>Permanent draft genome of Rhodopirellula islandicus K833.</title>
        <authorList>
            <person name="Kizina J."/>
            <person name="Richter M."/>
            <person name="Glockner F.O."/>
            <person name="Harder J."/>
        </authorList>
    </citation>
    <scope>NUCLEOTIDE SEQUENCE [LARGE SCALE GENOMIC DNA]</scope>
    <source>
        <strain evidence="1">K833</strain>
    </source>
</reference>
<protein>
    <submittedName>
        <fullName evidence="1">Uncharacterized protein</fullName>
    </submittedName>
</protein>
<comment type="caution">
    <text evidence="1">The sequence shown here is derived from an EMBL/GenBank/DDBJ whole genome shotgun (WGS) entry which is preliminary data.</text>
</comment>
<dbReference type="STRING" id="595434.RISK_002472"/>
<dbReference type="EMBL" id="LECT01000017">
    <property type="protein sequence ID" value="KLU05840.1"/>
    <property type="molecule type" value="Genomic_DNA"/>
</dbReference>
<dbReference type="Proteomes" id="UP000036367">
    <property type="component" value="Unassembled WGS sequence"/>
</dbReference>
<name>A0A0J1BH14_RHOIS</name>
<sequence length="39" mass="4020">MGTGSANGNSDPFLNPRALRCEQICKPNSPSKSGSEDGP</sequence>
<evidence type="ECO:0000313" key="1">
    <source>
        <dbReference type="EMBL" id="KLU05840.1"/>
    </source>
</evidence>
<accession>A0A0J1BH14</accession>
<organism evidence="1 2">
    <name type="scientific">Rhodopirellula islandica</name>
    <dbReference type="NCBI Taxonomy" id="595434"/>
    <lineage>
        <taxon>Bacteria</taxon>
        <taxon>Pseudomonadati</taxon>
        <taxon>Planctomycetota</taxon>
        <taxon>Planctomycetia</taxon>
        <taxon>Pirellulales</taxon>
        <taxon>Pirellulaceae</taxon>
        <taxon>Rhodopirellula</taxon>
    </lineage>
</organism>